<gene>
    <name evidence="2" type="ORF">ALQ11_04129</name>
</gene>
<organism evidence="2 3">
    <name type="scientific">Pseudomonas savastanoi pv. glycinea</name>
    <name type="common">Pseudomonas syringae pv. glycinea</name>
    <dbReference type="NCBI Taxonomy" id="318"/>
    <lineage>
        <taxon>Bacteria</taxon>
        <taxon>Pseudomonadati</taxon>
        <taxon>Pseudomonadota</taxon>
        <taxon>Gammaproteobacteria</taxon>
        <taxon>Pseudomonadales</taxon>
        <taxon>Pseudomonadaceae</taxon>
        <taxon>Pseudomonas</taxon>
    </lineage>
</organism>
<dbReference type="Proteomes" id="UP000272471">
    <property type="component" value="Unassembled WGS sequence"/>
</dbReference>
<dbReference type="EMBL" id="RBQX01000073">
    <property type="protein sequence ID" value="RMQ19504.1"/>
    <property type="molecule type" value="Genomic_DNA"/>
</dbReference>
<name>A0AB74B8C2_PSESG</name>
<sequence>MDQVVSWAGVLGLIDRTYPPQVRWRSKTLPSEDRVAHSPAGQLVSPGDLGMEEAHYEITPMRQLARLTLSAPIPEDTMVMSFHHLQEKHQCCLQSSRSPTVTCRKKFCRCAGAPSSTQPLFIPHTRPRTKTASAIPRGIGQER</sequence>
<accession>A0AB74B8C2</accession>
<dbReference type="AlphaFoldDB" id="A0AB74B8C2"/>
<proteinExistence type="predicted"/>
<reference evidence="2 3" key="1">
    <citation type="submission" date="2018-08" db="EMBL/GenBank/DDBJ databases">
        <title>Recombination of ecologically and evolutionarily significant loci maintains genetic cohesion in the Pseudomonas syringae species complex.</title>
        <authorList>
            <person name="Dillon M."/>
            <person name="Thakur S."/>
            <person name="Almeida R.N.D."/>
            <person name="Weir B.S."/>
            <person name="Guttman D.S."/>
        </authorList>
    </citation>
    <scope>NUCLEOTIDE SEQUENCE [LARGE SCALE GENOMIC DNA]</scope>
    <source>
        <strain evidence="2 3">ICMP 4182</strain>
    </source>
</reference>
<evidence type="ECO:0000313" key="3">
    <source>
        <dbReference type="Proteomes" id="UP000272471"/>
    </source>
</evidence>
<evidence type="ECO:0000256" key="1">
    <source>
        <dbReference type="SAM" id="MobiDB-lite"/>
    </source>
</evidence>
<comment type="caution">
    <text evidence="2">The sequence shown here is derived from an EMBL/GenBank/DDBJ whole genome shotgun (WGS) entry which is preliminary data.</text>
</comment>
<evidence type="ECO:0000313" key="2">
    <source>
        <dbReference type="EMBL" id="RMQ19504.1"/>
    </source>
</evidence>
<protein>
    <submittedName>
        <fullName evidence="2">Uncharacterized protein</fullName>
    </submittedName>
</protein>
<feature type="region of interest" description="Disordered" evidence="1">
    <location>
        <begin position="119"/>
        <end position="143"/>
    </location>
</feature>